<organism evidence="2 3">
    <name type="scientific">Paenibacillus endophyticus</name>
    <dbReference type="NCBI Taxonomy" id="1294268"/>
    <lineage>
        <taxon>Bacteria</taxon>
        <taxon>Bacillati</taxon>
        <taxon>Bacillota</taxon>
        <taxon>Bacilli</taxon>
        <taxon>Bacillales</taxon>
        <taxon>Paenibacillaceae</taxon>
        <taxon>Paenibacillus</taxon>
    </lineage>
</organism>
<dbReference type="EMBL" id="JACHXW010000029">
    <property type="protein sequence ID" value="MBB3155858.1"/>
    <property type="molecule type" value="Genomic_DNA"/>
</dbReference>
<reference evidence="2 3" key="1">
    <citation type="submission" date="2020-08" db="EMBL/GenBank/DDBJ databases">
        <title>Genomic Encyclopedia of Type Strains, Phase III (KMG-III): the genomes of soil and plant-associated and newly described type strains.</title>
        <authorList>
            <person name="Whitman W."/>
        </authorList>
    </citation>
    <scope>NUCLEOTIDE SEQUENCE [LARGE SCALE GENOMIC DNA]</scope>
    <source>
        <strain evidence="2 3">CECT 8234</strain>
    </source>
</reference>
<accession>A0A7W5GDV4</accession>
<dbReference type="AlphaFoldDB" id="A0A7W5GDV4"/>
<comment type="caution">
    <text evidence="2">The sequence shown here is derived from an EMBL/GenBank/DDBJ whole genome shotgun (WGS) entry which is preliminary data.</text>
</comment>
<evidence type="ECO:0000256" key="1">
    <source>
        <dbReference type="SAM" id="Phobius"/>
    </source>
</evidence>
<keyword evidence="1" id="KW-0472">Membrane</keyword>
<dbReference type="RefSeq" id="WP_183570870.1">
    <property type="nucleotide sequence ID" value="NZ_CBCSLB010000029.1"/>
</dbReference>
<evidence type="ECO:0000313" key="2">
    <source>
        <dbReference type="EMBL" id="MBB3155858.1"/>
    </source>
</evidence>
<evidence type="ECO:0000313" key="3">
    <source>
        <dbReference type="Proteomes" id="UP000518605"/>
    </source>
</evidence>
<keyword evidence="3" id="KW-1185">Reference proteome</keyword>
<name>A0A7W5GDV4_9BACL</name>
<evidence type="ECO:0008006" key="4">
    <source>
        <dbReference type="Google" id="ProtNLM"/>
    </source>
</evidence>
<proteinExistence type="predicted"/>
<feature type="transmembrane region" description="Helical" evidence="1">
    <location>
        <begin position="6"/>
        <end position="23"/>
    </location>
</feature>
<dbReference type="Proteomes" id="UP000518605">
    <property type="component" value="Unassembled WGS sequence"/>
</dbReference>
<protein>
    <recommendedName>
        <fullName evidence="4">Ig-like domain-containing protein</fullName>
    </recommendedName>
</protein>
<keyword evidence="1" id="KW-0812">Transmembrane</keyword>
<keyword evidence="1" id="KW-1133">Transmembrane helix</keyword>
<gene>
    <name evidence="2" type="ORF">FHS16_005974</name>
</gene>
<sequence length="144" mass="16023">MKKAWIWMVAICLIASAGMYYYFQTNGPKIVKGSADLSESVDANGRPVDPSKSKSFSSKAKEIYVSVKFKRFISKGAKVRWYKGETLVENRIKVDDNIKLSKSGYAYSKLTAPSEGFAPGDYSVILYAAGSDISETTIYFKIEQ</sequence>